<dbReference type="OrthoDB" id="8446360at2"/>
<keyword evidence="5" id="KW-1185">Reference proteome</keyword>
<dbReference type="Proteomes" id="UP000198755">
    <property type="component" value="Unassembled WGS sequence"/>
</dbReference>
<protein>
    <submittedName>
        <fullName evidence="4">Protease inhibitor Inh</fullName>
    </submittedName>
</protein>
<name>A0A1I3VZA7_9HYPH</name>
<dbReference type="RefSeq" id="WP_139223464.1">
    <property type="nucleotide sequence ID" value="NZ_FOSN01000001.1"/>
</dbReference>
<evidence type="ECO:0000256" key="2">
    <source>
        <dbReference type="SAM" id="MobiDB-lite"/>
    </source>
</evidence>
<feature type="domain" description="Alkaline proteinase inhibitor/ Outer membrane lipoprotein Omp19" evidence="3">
    <location>
        <begin position="42"/>
        <end position="132"/>
    </location>
</feature>
<dbReference type="PROSITE" id="PS51257">
    <property type="entry name" value="PROKAR_LIPOPROTEIN"/>
    <property type="match status" value="1"/>
</dbReference>
<dbReference type="EMBL" id="FOSN01000001">
    <property type="protein sequence ID" value="SFJ99556.1"/>
    <property type="molecule type" value="Genomic_DNA"/>
</dbReference>
<dbReference type="Pfam" id="PF02974">
    <property type="entry name" value="Inh"/>
    <property type="match status" value="2"/>
</dbReference>
<dbReference type="SUPFAM" id="SSF50882">
    <property type="entry name" value="beta-Barrel protease inhibitors"/>
    <property type="match status" value="2"/>
</dbReference>
<feature type="domain" description="Alkaline proteinase inhibitor/ Outer membrane lipoprotein Omp19" evidence="3">
    <location>
        <begin position="179"/>
        <end position="270"/>
    </location>
</feature>
<evidence type="ECO:0000313" key="5">
    <source>
        <dbReference type="Proteomes" id="UP000198755"/>
    </source>
</evidence>
<dbReference type="GO" id="GO:0004866">
    <property type="term" value="F:endopeptidase inhibitor activity"/>
    <property type="evidence" value="ECO:0007669"/>
    <property type="project" value="InterPro"/>
</dbReference>
<keyword evidence="1" id="KW-0732">Signal</keyword>
<proteinExistence type="predicted"/>
<feature type="region of interest" description="Disordered" evidence="2">
    <location>
        <begin position="248"/>
        <end position="272"/>
    </location>
</feature>
<dbReference type="AlphaFoldDB" id="A0A1I3VZA7"/>
<feature type="region of interest" description="Disordered" evidence="2">
    <location>
        <begin position="139"/>
        <end position="165"/>
    </location>
</feature>
<sequence>MPGTVKPSRLSRAAGAWPALMMTVSLLSCGPVQAITLLRAETGQWDVTLEHANKSCRVTLRAGPAIGGGRSVGMPAGCRKALPVLGQVETWSLVGDDHIDFADKSGASVLDFVSQSDEIFVASGPQGESYRLESVEHGLPQKAAAPATAPSRTMEAAKSQEAGKSQAAGSGAVVRLSDAAGRYSILREGGKDTGCMLTLDDKSAAKGGFKASLAPACRDQGIVIFDPVGWRLVGGRLELTARKGHTAVFDQQPDGGWQKDPKQGKGLGLKKQ</sequence>
<evidence type="ECO:0000313" key="4">
    <source>
        <dbReference type="EMBL" id="SFJ99556.1"/>
    </source>
</evidence>
<dbReference type="Gene3D" id="2.40.128.10">
    <property type="match status" value="2"/>
</dbReference>
<reference evidence="4 5" key="1">
    <citation type="submission" date="2016-10" db="EMBL/GenBank/DDBJ databases">
        <authorList>
            <person name="de Groot N.N."/>
        </authorList>
    </citation>
    <scope>NUCLEOTIDE SEQUENCE [LARGE SCALE GENOMIC DNA]</scope>
    <source>
        <strain evidence="4 5">NE2</strain>
    </source>
</reference>
<evidence type="ECO:0000256" key="1">
    <source>
        <dbReference type="ARBA" id="ARBA00022729"/>
    </source>
</evidence>
<dbReference type="InterPro" id="IPR016085">
    <property type="entry name" value="Protease_inh_B-barrel_dom"/>
</dbReference>
<organism evidence="4 5">
    <name type="scientific">Methylocapsa palsarum</name>
    <dbReference type="NCBI Taxonomy" id="1612308"/>
    <lineage>
        <taxon>Bacteria</taxon>
        <taxon>Pseudomonadati</taxon>
        <taxon>Pseudomonadota</taxon>
        <taxon>Alphaproteobacteria</taxon>
        <taxon>Hyphomicrobiales</taxon>
        <taxon>Beijerinckiaceae</taxon>
        <taxon>Methylocapsa</taxon>
    </lineage>
</organism>
<accession>A0A1I3VZA7</accession>
<dbReference type="InterPro" id="IPR021140">
    <property type="entry name" value="Inh/Omp19"/>
</dbReference>
<gene>
    <name evidence="4" type="ORF">SAMN05444581_101162</name>
</gene>
<evidence type="ECO:0000259" key="3">
    <source>
        <dbReference type="Pfam" id="PF02974"/>
    </source>
</evidence>